<sequence>MTQAKKHTRLQDEIDDNLRRAYNDVLKEDVPDRFTDLLNQLRAQDSTASSSGSSADGN</sequence>
<evidence type="ECO:0000313" key="2">
    <source>
        <dbReference type="EMBL" id="QRF67483.1"/>
    </source>
</evidence>
<keyword evidence="3" id="KW-1185">Reference proteome</keyword>
<gene>
    <name evidence="2" type="ORF">GQA70_14885</name>
</gene>
<evidence type="ECO:0000313" key="3">
    <source>
        <dbReference type="Proteomes" id="UP000596387"/>
    </source>
</evidence>
<feature type="domain" description="Anti-sigma factor NepR" evidence="1">
    <location>
        <begin position="11"/>
        <end position="45"/>
    </location>
</feature>
<proteinExistence type="predicted"/>
<dbReference type="RefSeq" id="WP_023852576.1">
    <property type="nucleotide sequence ID" value="NZ_CP047166.1"/>
</dbReference>
<reference evidence="2 3" key="1">
    <citation type="submission" date="2019-12" db="EMBL/GenBank/DDBJ databases">
        <title>Complete Genome Sequence of a Quorum-Sensing Bacterium,Rhodobacteraceae bacterium C31, Isolated from a marine microalgae symbiotic bacteria.</title>
        <authorList>
            <person name="Zhang Y."/>
        </authorList>
    </citation>
    <scope>NUCLEOTIDE SEQUENCE [LARGE SCALE GENOMIC DNA]</scope>
    <source>
        <strain evidence="2 3">C31</strain>
    </source>
</reference>
<evidence type="ECO:0000259" key="1">
    <source>
        <dbReference type="Pfam" id="PF18557"/>
    </source>
</evidence>
<dbReference type="InterPro" id="IPR041649">
    <property type="entry name" value="NepR"/>
</dbReference>
<dbReference type="Pfam" id="PF18557">
    <property type="entry name" value="NepR"/>
    <property type="match status" value="1"/>
</dbReference>
<accession>A0ABX7FAR6</accession>
<dbReference type="EMBL" id="CP047166">
    <property type="protein sequence ID" value="QRF67483.1"/>
    <property type="molecule type" value="Genomic_DNA"/>
</dbReference>
<protein>
    <recommendedName>
        <fullName evidence="1">Anti-sigma factor NepR domain-containing protein</fullName>
    </recommendedName>
</protein>
<organism evidence="2 3">
    <name type="scientific">Ponticoccus alexandrii</name>
    <dbReference type="NCBI Taxonomy" id="1943633"/>
    <lineage>
        <taxon>Bacteria</taxon>
        <taxon>Pseudomonadati</taxon>
        <taxon>Pseudomonadota</taxon>
        <taxon>Alphaproteobacteria</taxon>
        <taxon>Rhodobacterales</taxon>
        <taxon>Roseobacteraceae</taxon>
        <taxon>Ponticoccus</taxon>
    </lineage>
</organism>
<dbReference type="Proteomes" id="UP000596387">
    <property type="component" value="Chromosome"/>
</dbReference>
<name>A0ABX7FAR6_9RHOB</name>